<dbReference type="AlphaFoldDB" id="A0A9K3PVY3"/>
<keyword evidence="3" id="KW-1185">Reference proteome</keyword>
<accession>A0A9K3PVY3</accession>
<organism evidence="2 3">
    <name type="scientific">Nitzschia inconspicua</name>
    <dbReference type="NCBI Taxonomy" id="303405"/>
    <lineage>
        <taxon>Eukaryota</taxon>
        <taxon>Sar</taxon>
        <taxon>Stramenopiles</taxon>
        <taxon>Ochrophyta</taxon>
        <taxon>Bacillariophyta</taxon>
        <taxon>Bacillariophyceae</taxon>
        <taxon>Bacillariophycidae</taxon>
        <taxon>Bacillariales</taxon>
        <taxon>Bacillariaceae</taxon>
        <taxon>Nitzschia</taxon>
    </lineage>
</organism>
<feature type="region of interest" description="Disordered" evidence="1">
    <location>
        <begin position="54"/>
        <end position="74"/>
    </location>
</feature>
<reference evidence="2" key="2">
    <citation type="submission" date="2021-04" db="EMBL/GenBank/DDBJ databases">
        <authorList>
            <person name="Podell S."/>
        </authorList>
    </citation>
    <scope>NUCLEOTIDE SEQUENCE</scope>
    <source>
        <strain evidence="2">Hildebrandi</strain>
    </source>
</reference>
<dbReference type="OrthoDB" id="124789at2759"/>
<name>A0A9K3PVY3_9STRA</name>
<protein>
    <submittedName>
        <fullName evidence="2">Uncharacterized protein</fullName>
    </submittedName>
</protein>
<proteinExistence type="predicted"/>
<dbReference type="Proteomes" id="UP000693970">
    <property type="component" value="Unassembled WGS sequence"/>
</dbReference>
<dbReference type="EMBL" id="JAGRRH010000013">
    <property type="protein sequence ID" value="KAG7361663.1"/>
    <property type="molecule type" value="Genomic_DNA"/>
</dbReference>
<evidence type="ECO:0000313" key="2">
    <source>
        <dbReference type="EMBL" id="KAG7361663.1"/>
    </source>
</evidence>
<gene>
    <name evidence="2" type="ORF">IV203_036764</name>
</gene>
<comment type="caution">
    <text evidence="2">The sequence shown here is derived from an EMBL/GenBank/DDBJ whole genome shotgun (WGS) entry which is preliminary data.</text>
</comment>
<sequence>MCASHHHGFCQLVSHSQAKAGRRYLHCSNFQPHRQNIATKATVGELRQPTLVCDRKNSRGPKGQSLPKRTSTSKATTLEETCKVKLAFDADSVSIFLVCGLGESQHEGHLPRNAVDMATRKRVVPAAATHFQKTSANHIIGPGKTAAMVEQEFGRVVK</sequence>
<evidence type="ECO:0000313" key="3">
    <source>
        <dbReference type="Proteomes" id="UP000693970"/>
    </source>
</evidence>
<reference evidence="2" key="1">
    <citation type="journal article" date="2021" name="Sci. Rep.">
        <title>Diploid genomic architecture of Nitzschia inconspicua, an elite biomass production diatom.</title>
        <authorList>
            <person name="Oliver A."/>
            <person name="Podell S."/>
            <person name="Pinowska A."/>
            <person name="Traller J.C."/>
            <person name="Smith S.R."/>
            <person name="McClure R."/>
            <person name="Beliaev A."/>
            <person name="Bohutskyi P."/>
            <person name="Hill E.A."/>
            <person name="Rabines A."/>
            <person name="Zheng H."/>
            <person name="Allen L.Z."/>
            <person name="Kuo A."/>
            <person name="Grigoriev I.V."/>
            <person name="Allen A.E."/>
            <person name="Hazlebeck D."/>
            <person name="Allen E.E."/>
        </authorList>
    </citation>
    <scope>NUCLEOTIDE SEQUENCE</scope>
    <source>
        <strain evidence="2">Hildebrandi</strain>
    </source>
</reference>
<evidence type="ECO:0000256" key="1">
    <source>
        <dbReference type="SAM" id="MobiDB-lite"/>
    </source>
</evidence>